<organism evidence="1 2">
    <name type="scientific">Dendrolimus kikuchii</name>
    <dbReference type="NCBI Taxonomy" id="765133"/>
    <lineage>
        <taxon>Eukaryota</taxon>
        <taxon>Metazoa</taxon>
        <taxon>Ecdysozoa</taxon>
        <taxon>Arthropoda</taxon>
        <taxon>Hexapoda</taxon>
        <taxon>Insecta</taxon>
        <taxon>Pterygota</taxon>
        <taxon>Neoptera</taxon>
        <taxon>Endopterygota</taxon>
        <taxon>Lepidoptera</taxon>
        <taxon>Glossata</taxon>
        <taxon>Ditrysia</taxon>
        <taxon>Bombycoidea</taxon>
        <taxon>Lasiocampidae</taxon>
        <taxon>Dendrolimus</taxon>
    </lineage>
</organism>
<evidence type="ECO:0000313" key="2">
    <source>
        <dbReference type="Proteomes" id="UP000824533"/>
    </source>
</evidence>
<gene>
    <name evidence="1" type="ORF">K1T71_006995</name>
</gene>
<protein>
    <submittedName>
        <fullName evidence="1">Uncharacterized protein</fullName>
    </submittedName>
</protein>
<accession>A0ACC1CZ58</accession>
<evidence type="ECO:0000313" key="1">
    <source>
        <dbReference type="EMBL" id="KAJ0176986.1"/>
    </source>
</evidence>
<reference evidence="1 2" key="1">
    <citation type="journal article" date="2021" name="Front. Genet.">
        <title>Chromosome-Level Genome Assembly Reveals Significant Gene Expansion in the Toll and IMD Signaling Pathways of Dendrolimus kikuchii.</title>
        <authorList>
            <person name="Zhou J."/>
            <person name="Wu P."/>
            <person name="Xiong Z."/>
            <person name="Liu N."/>
            <person name="Zhao N."/>
            <person name="Ji M."/>
            <person name="Qiu Y."/>
            <person name="Yang B."/>
        </authorList>
    </citation>
    <scope>NUCLEOTIDE SEQUENCE [LARGE SCALE GENOMIC DNA]</scope>
    <source>
        <strain evidence="1">Ann1</strain>
    </source>
</reference>
<keyword evidence="2" id="KW-1185">Reference proteome</keyword>
<name>A0ACC1CZ58_9NEOP</name>
<comment type="caution">
    <text evidence="1">The sequence shown here is derived from an EMBL/GenBank/DDBJ whole genome shotgun (WGS) entry which is preliminary data.</text>
</comment>
<dbReference type="EMBL" id="CM034398">
    <property type="protein sequence ID" value="KAJ0176986.1"/>
    <property type="molecule type" value="Genomic_DNA"/>
</dbReference>
<proteinExistence type="predicted"/>
<sequence>MEISKLEVHSCHKCFAIFTTQKELDEHLYYHEILPTELLDHFLSVTVSLERINEYKCNNCSRLFPTERELRLHEVKHMKDMVMSNRSKKLDEAYEKAEKPYKCEVCGICYVAESTLQMHSVIHEPFPHVCHCGIGYYITADFNNHRKLVHSEAPLPLEQISREDNEKPTPTRNKRNNTIKNGQVCKPDNQVEKRKVKKELKVETQKSENKYLRKHRYGDARRRASPFNTYGARVPCVTEPPYQPASR</sequence>
<dbReference type="Proteomes" id="UP000824533">
    <property type="component" value="Linkage Group LG12"/>
</dbReference>